<organism evidence="2 3">
    <name type="scientific">Phnomibacter ginsenosidimutans</name>
    <dbReference type="NCBI Taxonomy" id="2676868"/>
    <lineage>
        <taxon>Bacteria</taxon>
        <taxon>Pseudomonadati</taxon>
        <taxon>Bacteroidota</taxon>
        <taxon>Chitinophagia</taxon>
        <taxon>Chitinophagales</taxon>
        <taxon>Chitinophagaceae</taxon>
        <taxon>Phnomibacter</taxon>
    </lineage>
</organism>
<keyword evidence="1" id="KW-0812">Transmembrane</keyword>
<evidence type="ECO:0008006" key="4">
    <source>
        <dbReference type="Google" id="ProtNLM"/>
    </source>
</evidence>
<name>A0A6I6G6W8_9BACT</name>
<keyword evidence="3" id="KW-1185">Reference proteome</keyword>
<keyword evidence="1" id="KW-0472">Membrane</keyword>
<dbReference type="EMBL" id="CP046566">
    <property type="protein sequence ID" value="QGW27874.1"/>
    <property type="molecule type" value="Genomic_DNA"/>
</dbReference>
<protein>
    <recommendedName>
        <fullName evidence="4">AtpZ/AtpI family protein</fullName>
    </recommendedName>
</protein>
<reference evidence="2 3" key="1">
    <citation type="submission" date="2019-11" db="EMBL/GenBank/DDBJ databases">
        <authorList>
            <person name="Im W.T."/>
        </authorList>
    </citation>
    <scope>NUCLEOTIDE SEQUENCE [LARGE SCALE GENOMIC DNA]</scope>
    <source>
        <strain evidence="2 3">SB-02</strain>
    </source>
</reference>
<accession>A0A6I6G6W8</accession>
<evidence type="ECO:0000313" key="3">
    <source>
        <dbReference type="Proteomes" id="UP000426027"/>
    </source>
</evidence>
<feature type="transmembrane region" description="Helical" evidence="1">
    <location>
        <begin position="30"/>
        <end position="52"/>
    </location>
</feature>
<dbReference type="AlphaFoldDB" id="A0A6I6G6W8"/>
<keyword evidence="1" id="KW-1133">Transmembrane helix</keyword>
<dbReference type="KEGG" id="fls:GLV81_06975"/>
<proteinExistence type="predicted"/>
<dbReference type="RefSeq" id="WP_157478056.1">
    <property type="nucleotide sequence ID" value="NZ_CP046566.1"/>
</dbReference>
<feature type="transmembrane region" description="Helical" evidence="1">
    <location>
        <begin position="7"/>
        <end position="24"/>
    </location>
</feature>
<dbReference type="Proteomes" id="UP000426027">
    <property type="component" value="Chromosome"/>
</dbReference>
<evidence type="ECO:0000313" key="2">
    <source>
        <dbReference type="EMBL" id="QGW27874.1"/>
    </source>
</evidence>
<gene>
    <name evidence="2" type="ORF">GLV81_06975</name>
</gene>
<sequence length="64" mass="7117">MRYAGMAGQMLATLGLGVWLGMWLDGKTAMGFPIFALSIPVLLLVGILWQLIKDTNPNNKKRKR</sequence>
<evidence type="ECO:0000256" key="1">
    <source>
        <dbReference type="SAM" id="Phobius"/>
    </source>
</evidence>